<accession>A0A0H2XLU9</accession>
<sequence>MACSTRRRVSSGAPDDIKWRSGIIGQLFMPATTVLTLELRRWHREMHRKFAGLSSEAAAAPALPQPAGLSNLRFILQAHSRTTDECNKPATQ</sequence>
<protein>
    <submittedName>
        <fullName evidence="1">Uncharacterized protein</fullName>
    </submittedName>
</protein>
<gene>
    <name evidence="1" type="ordered locus">Bcen_0404</name>
</gene>
<dbReference type="EMBL" id="CP000378">
    <property type="protein sequence ID" value="ABF75316.1"/>
    <property type="molecule type" value="Genomic_DNA"/>
</dbReference>
<proteinExistence type="predicted"/>
<evidence type="ECO:0000313" key="1">
    <source>
        <dbReference type="EMBL" id="ABF75316.1"/>
    </source>
</evidence>
<reference evidence="1" key="1">
    <citation type="submission" date="2006-05" db="EMBL/GenBank/DDBJ databases">
        <title>Complete sequence of chromosome 1 of Burkholderia cenocepacia AU 1054.</title>
        <authorList>
            <consortium name="US DOE Joint Genome Institute"/>
            <person name="Copeland A."/>
            <person name="Lucas S."/>
            <person name="Lapidus A."/>
            <person name="Barry K."/>
            <person name="Detter J.C."/>
            <person name="Glavina del Rio T."/>
            <person name="Hammon N."/>
            <person name="Israni S."/>
            <person name="Dalin E."/>
            <person name="Tice H."/>
            <person name="Pitluck S."/>
            <person name="Chain P."/>
            <person name="Malfatti S."/>
            <person name="Shin M."/>
            <person name="Vergez L."/>
            <person name="Schmutz J."/>
            <person name="Larimer F."/>
            <person name="Land M."/>
            <person name="Hauser L."/>
            <person name="Kyrpides N."/>
            <person name="Lykidis A."/>
            <person name="LiPuma J.J."/>
            <person name="Konstantinidis K."/>
            <person name="Tiedje J.M."/>
            <person name="Richardson P."/>
        </authorList>
    </citation>
    <scope>NUCLEOTIDE SEQUENCE [LARGE SCALE GENOMIC DNA]</scope>
    <source>
        <strain evidence="1">AU 1054</strain>
    </source>
</reference>
<organism evidence="1">
    <name type="scientific">Burkholderia orbicola (strain AU 1054)</name>
    <dbReference type="NCBI Taxonomy" id="331271"/>
    <lineage>
        <taxon>Bacteria</taxon>
        <taxon>Pseudomonadati</taxon>
        <taxon>Pseudomonadota</taxon>
        <taxon>Betaproteobacteria</taxon>
        <taxon>Burkholderiales</taxon>
        <taxon>Burkholderiaceae</taxon>
        <taxon>Burkholderia</taxon>
        <taxon>Burkholderia cepacia complex</taxon>
        <taxon>Burkholderia orbicola</taxon>
    </lineage>
</organism>
<name>A0A0H2XLU9_BURO1</name>
<dbReference type="HOGENOM" id="CLU_2407559_0_0_4"/>
<dbReference type="AlphaFoldDB" id="A0A0H2XLU9"/>